<evidence type="ECO:0000313" key="2">
    <source>
        <dbReference type="EMBL" id="TFY65962.1"/>
    </source>
</evidence>
<feature type="compositionally biased region" description="Acidic residues" evidence="1">
    <location>
        <begin position="77"/>
        <end position="95"/>
    </location>
</feature>
<feature type="region of interest" description="Disordered" evidence="1">
    <location>
        <begin position="1"/>
        <end position="95"/>
    </location>
</feature>
<sequence>MPIVVLKEKGKRHGSSEPERQTEGEGEGEGKVKVDRREARQGEGAQPLTPNDETSAEDDESHVKKRSGCNGWRISGADEDEDEDEDEGEREEPSG</sequence>
<name>A0A4Y9YUS6_9AGAM</name>
<keyword evidence="3" id="KW-1185">Reference proteome</keyword>
<evidence type="ECO:0000256" key="1">
    <source>
        <dbReference type="SAM" id="MobiDB-lite"/>
    </source>
</evidence>
<dbReference type="EMBL" id="SEOQ01000291">
    <property type="protein sequence ID" value="TFY65962.1"/>
    <property type="molecule type" value="Genomic_DNA"/>
</dbReference>
<protein>
    <submittedName>
        <fullName evidence="2">Uncharacterized protein</fullName>
    </submittedName>
</protein>
<dbReference type="Proteomes" id="UP000298327">
    <property type="component" value="Unassembled WGS sequence"/>
</dbReference>
<proteinExistence type="predicted"/>
<reference evidence="2 3" key="1">
    <citation type="submission" date="2019-02" db="EMBL/GenBank/DDBJ databases">
        <title>Genome sequencing of the rare red list fungi Dentipellis fragilis.</title>
        <authorList>
            <person name="Buettner E."/>
            <person name="Kellner H."/>
        </authorList>
    </citation>
    <scope>NUCLEOTIDE SEQUENCE [LARGE SCALE GENOMIC DNA]</scope>
    <source>
        <strain evidence="2 3">DSM 105465</strain>
    </source>
</reference>
<gene>
    <name evidence="2" type="ORF">EVG20_g5124</name>
</gene>
<dbReference type="AlphaFoldDB" id="A0A4Y9YUS6"/>
<evidence type="ECO:0000313" key="3">
    <source>
        <dbReference type="Proteomes" id="UP000298327"/>
    </source>
</evidence>
<accession>A0A4Y9YUS6</accession>
<feature type="compositionally biased region" description="Basic and acidic residues" evidence="1">
    <location>
        <begin position="14"/>
        <end position="41"/>
    </location>
</feature>
<organism evidence="2 3">
    <name type="scientific">Dentipellis fragilis</name>
    <dbReference type="NCBI Taxonomy" id="205917"/>
    <lineage>
        <taxon>Eukaryota</taxon>
        <taxon>Fungi</taxon>
        <taxon>Dikarya</taxon>
        <taxon>Basidiomycota</taxon>
        <taxon>Agaricomycotina</taxon>
        <taxon>Agaricomycetes</taxon>
        <taxon>Russulales</taxon>
        <taxon>Hericiaceae</taxon>
        <taxon>Dentipellis</taxon>
    </lineage>
</organism>
<comment type="caution">
    <text evidence="2">The sequence shown here is derived from an EMBL/GenBank/DDBJ whole genome shotgun (WGS) entry which is preliminary data.</text>
</comment>